<organism evidence="3 4">
    <name type="scientific">Desulfocapsa sulfexigens (strain DSM 10523 / SB164P1)</name>
    <dbReference type="NCBI Taxonomy" id="1167006"/>
    <lineage>
        <taxon>Bacteria</taxon>
        <taxon>Pseudomonadati</taxon>
        <taxon>Thermodesulfobacteriota</taxon>
        <taxon>Desulfobulbia</taxon>
        <taxon>Desulfobulbales</taxon>
        <taxon>Desulfocapsaceae</taxon>
        <taxon>Desulfocapsa</taxon>
    </lineage>
</organism>
<evidence type="ECO:0000313" key="4">
    <source>
        <dbReference type="Proteomes" id="UP000011721"/>
    </source>
</evidence>
<dbReference type="AlphaFoldDB" id="M1P4E3"/>
<keyword evidence="1" id="KW-0547">Nucleotide-binding</keyword>
<dbReference type="Gene3D" id="3.30.1490.20">
    <property type="entry name" value="ATP-grasp fold, A domain"/>
    <property type="match status" value="1"/>
</dbReference>
<dbReference type="InterPro" id="IPR011761">
    <property type="entry name" value="ATP-grasp"/>
</dbReference>
<dbReference type="Proteomes" id="UP000011721">
    <property type="component" value="Chromosome"/>
</dbReference>
<dbReference type="GO" id="GO:0005524">
    <property type="term" value="F:ATP binding"/>
    <property type="evidence" value="ECO:0007669"/>
    <property type="project" value="UniProtKB-UniRule"/>
</dbReference>
<keyword evidence="4" id="KW-1185">Reference proteome</keyword>
<dbReference type="OrthoDB" id="1704979at2"/>
<accession>M1P4E3</accession>
<evidence type="ECO:0000256" key="1">
    <source>
        <dbReference type="PROSITE-ProRule" id="PRU00409"/>
    </source>
</evidence>
<dbReference type="GO" id="GO:0046872">
    <property type="term" value="F:metal ion binding"/>
    <property type="evidence" value="ECO:0007669"/>
    <property type="project" value="InterPro"/>
</dbReference>
<dbReference type="SUPFAM" id="SSF56059">
    <property type="entry name" value="Glutathione synthetase ATP-binding domain-like"/>
    <property type="match status" value="1"/>
</dbReference>
<sequence>MLSYKTIIAKNIRHLMPPPIRNFLLQHPATFSARGEKWREENPYRNESQEWLAPGDSKYQFGIIKEFWHLHWPFIAACRDLNVSYKIIDISGPDWLDVLKKSGCDAFLCRPSVQYKTWKEMYDEKLRIFSAIDPRIIFPDPEALWIWESKRRMHYWLDAHNIPHPKSWVFYNKKYAIDFASQCNLPIIFKSNMGSGASGVIIFDNRGSLQRHITHCFSKGYSTYRRIRNDREFGSVFLQEYLQDVREWRTVRIGNSFFGYEKGSCNGLHSGSKRFFYGQPPDEVLHLTKKITDIGKFMSMNIDIFLTSDGRLFVNELQAIFGQSGSREICRVDNQTGRMIWDKHSEKWIFEPGTFCQNYLCNLRVETLIKLLDTRKNISATPQVTP</sequence>
<dbReference type="EMBL" id="CP003985">
    <property type="protein sequence ID" value="AGF78358.1"/>
    <property type="molecule type" value="Genomic_DNA"/>
</dbReference>
<feature type="domain" description="ATP-grasp" evidence="2">
    <location>
        <begin position="154"/>
        <end position="349"/>
    </location>
</feature>
<keyword evidence="1" id="KW-0067">ATP-binding</keyword>
<dbReference type="InterPro" id="IPR013815">
    <property type="entry name" value="ATP_grasp_subdomain_1"/>
</dbReference>
<dbReference type="eggNOG" id="COG0189">
    <property type="taxonomic scope" value="Bacteria"/>
</dbReference>
<name>M1P4E3_DESSD</name>
<reference evidence="4" key="1">
    <citation type="journal article" date="2013" name="Stand. Genomic Sci.">
        <title>Complete genome sequence of Desulfocapsa sulfexigens, a marine deltaproteobacterium specialized in disproportionating inorganic sulfur compounds.</title>
        <authorList>
            <person name="Finster K.W."/>
            <person name="Kjeldsen K.U."/>
            <person name="Kube M."/>
            <person name="Reinhardt R."/>
            <person name="Mussmann M."/>
            <person name="Amann R."/>
            <person name="Schreiber L."/>
        </authorList>
    </citation>
    <scope>NUCLEOTIDE SEQUENCE [LARGE SCALE GENOMIC DNA]</scope>
    <source>
        <strain evidence="4">DSM 10523 / SB164P1</strain>
    </source>
</reference>
<evidence type="ECO:0000313" key="3">
    <source>
        <dbReference type="EMBL" id="AGF78358.1"/>
    </source>
</evidence>
<dbReference type="KEGG" id="dsf:UWK_01800"/>
<dbReference type="PROSITE" id="PS50975">
    <property type="entry name" value="ATP_GRASP"/>
    <property type="match status" value="1"/>
</dbReference>
<dbReference type="STRING" id="1167006.UWK_01800"/>
<evidence type="ECO:0000259" key="2">
    <source>
        <dbReference type="PROSITE" id="PS50975"/>
    </source>
</evidence>
<proteinExistence type="predicted"/>
<protein>
    <submittedName>
        <fullName evidence="3">RimK-like protein</fullName>
    </submittedName>
</protein>
<dbReference type="HOGENOM" id="CLU_838713_0_0_7"/>
<gene>
    <name evidence="3" type="ordered locus">UWK_01800</name>
</gene>
<dbReference type="RefSeq" id="WP_015404049.1">
    <property type="nucleotide sequence ID" value="NC_020304.1"/>
</dbReference>